<sequence length="428" mass="48227">MTGRDRISELPGNVVEHILTFLPLREAAKTSVLSSEWLNIWMNMPSLVFDDKFGMVVNPVAGELASAANRKLMLNVFYVLMRHRACLTNFSLSIPDLRSAFPDHRIGQIIGSLTDRRIESLSIDIKDYVLPRCIFSFAGLKNLKLCGCQFRSSNVAFDSAELDVLELRGLAVPKIGGGEEARFSFNCPSLSALTMVGCGDFNDKISIVIEAPKLEYFHVAGSFSLLEFKHTPLLKTVHVHQDISFVEDKGYFNLSRFKDGLPAVEQLSLSGYFYNYLLTGFEHGDLLRTGGLWSSIKQLRLNELPHTTLCYAYVWCAISFLNISSNLDELIINIGKQHIYDAVDEWALELINDKKSSWPKLNRVKMEQFEATKLDMAFVRSLLAASPALDKMEIEFSVRSGLQDRWLSCKEMLEFARASPTAQITINQ</sequence>
<protein>
    <recommendedName>
        <fullName evidence="1">F-box domain-containing protein</fullName>
    </recommendedName>
</protein>
<dbReference type="Gene3D" id="3.80.10.10">
    <property type="entry name" value="Ribonuclease Inhibitor"/>
    <property type="match status" value="1"/>
</dbReference>
<accession>A0AAV0QP20</accession>
<dbReference type="Pfam" id="PF00646">
    <property type="entry name" value="F-box"/>
    <property type="match status" value="1"/>
</dbReference>
<reference evidence="2" key="1">
    <citation type="submission" date="2022-08" db="EMBL/GenBank/DDBJ databases">
        <authorList>
            <person name="Gutierrez-Valencia J."/>
        </authorList>
    </citation>
    <scope>NUCLEOTIDE SEQUENCE</scope>
</reference>
<evidence type="ECO:0000313" key="3">
    <source>
        <dbReference type="Proteomes" id="UP001154282"/>
    </source>
</evidence>
<evidence type="ECO:0000313" key="2">
    <source>
        <dbReference type="EMBL" id="CAI0546048.1"/>
    </source>
</evidence>
<name>A0AAV0QP20_9ROSI</name>
<dbReference type="EMBL" id="CAMGYJ010000009">
    <property type="protein sequence ID" value="CAI0546048.1"/>
    <property type="molecule type" value="Genomic_DNA"/>
</dbReference>
<comment type="caution">
    <text evidence="2">The sequence shown here is derived from an EMBL/GenBank/DDBJ whole genome shotgun (WGS) entry which is preliminary data.</text>
</comment>
<feature type="domain" description="F-box" evidence="1">
    <location>
        <begin position="7"/>
        <end position="46"/>
    </location>
</feature>
<dbReference type="SUPFAM" id="SSF52047">
    <property type="entry name" value="RNI-like"/>
    <property type="match status" value="1"/>
</dbReference>
<evidence type="ECO:0000259" key="1">
    <source>
        <dbReference type="Pfam" id="PF00646"/>
    </source>
</evidence>
<dbReference type="CDD" id="cd22160">
    <property type="entry name" value="F-box_AtFBL13-like"/>
    <property type="match status" value="1"/>
</dbReference>
<dbReference type="AlphaFoldDB" id="A0AAV0QP20"/>
<dbReference type="InterPro" id="IPR032675">
    <property type="entry name" value="LRR_dom_sf"/>
</dbReference>
<keyword evidence="3" id="KW-1185">Reference proteome</keyword>
<dbReference type="PANTHER" id="PTHR31900">
    <property type="entry name" value="F-BOX/RNI SUPERFAMILY PROTEIN-RELATED"/>
    <property type="match status" value="1"/>
</dbReference>
<dbReference type="InterPro" id="IPR001810">
    <property type="entry name" value="F-box_dom"/>
</dbReference>
<dbReference type="Proteomes" id="UP001154282">
    <property type="component" value="Unassembled WGS sequence"/>
</dbReference>
<dbReference type="InterPro" id="IPR053781">
    <property type="entry name" value="F-box_AtFBL13-like"/>
</dbReference>
<dbReference type="InterPro" id="IPR050232">
    <property type="entry name" value="FBL13/AtMIF1-like"/>
</dbReference>
<dbReference type="PANTHER" id="PTHR31900:SF30">
    <property type="entry name" value="SUPERFAMILY PROTEIN, PUTATIVE-RELATED"/>
    <property type="match status" value="1"/>
</dbReference>
<organism evidence="2 3">
    <name type="scientific">Linum tenue</name>
    <dbReference type="NCBI Taxonomy" id="586396"/>
    <lineage>
        <taxon>Eukaryota</taxon>
        <taxon>Viridiplantae</taxon>
        <taxon>Streptophyta</taxon>
        <taxon>Embryophyta</taxon>
        <taxon>Tracheophyta</taxon>
        <taxon>Spermatophyta</taxon>
        <taxon>Magnoliopsida</taxon>
        <taxon>eudicotyledons</taxon>
        <taxon>Gunneridae</taxon>
        <taxon>Pentapetalae</taxon>
        <taxon>rosids</taxon>
        <taxon>fabids</taxon>
        <taxon>Malpighiales</taxon>
        <taxon>Linaceae</taxon>
        <taxon>Linum</taxon>
    </lineage>
</organism>
<dbReference type="InterPro" id="IPR036047">
    <property type="entry name" value="F-box-like_dom_sf"/>
</dbReference>
<gene>
    <name evidence="2" type="ORF">LITE_LOCUS43809</name>
</gene>
<feature type="non-terminal residue" evidence="2">
    <location>
        <position position="428"/>
    </location>
</feature>
<dbReference type="SUPFAM" id="SSF81383">
    <property type="entry name" value="F-box domain"/>
    <property type="match status" value="1"/>
</dbReference>
<proteinExistence type="predicted"/>